<dbReference type="InterPro" id="IPR023346">
    <property type="entry name" value="Lysozyme-like_dom_sf"/>
</dbReference>
<dbReference type="SUPFAM" id="SSF53955">
    <property type="entry name" value="Lysozyme-like"/>
    <property type="match status" value="1"/>
</dbReference>
<dbReference type="InterPro" id="IPR000726">
    <property type="entry name" value="Glyco_hydro_19_cat"/>
</dbReference>
<evidence type="ECO:0000313" key="2">
    <source>
        <dbReference type="EMBL" id="CAB4128031.1"/>
    </source>
</evidence>
<evidence type="ECO:0000259" key="1">
    <source>
        <dbReference type="Pfam" id="PF00182"/>
    </source>
</evidence>
<dbReference type="GO" id="GO:0016998">
    <property type="term" value="P:cell wall macromolecule catabolic process"/>
    <property type="evidence" value="ECO:0007669"/>
    <property type="project" value="InterPro"/>
</dbReference>
<dbReference type="Gene3D" id="1.10.530.10">
    <property type="match status" value="1"/>
</dbReference>
<feature type="domain" description="Glycoside hydrolase family 19 catalytic" evidence="1">
    <location>
        <begin position="104"/>
        <end position="161"/>
    </location>
</feature>
<dbReference type="GO" id="GO:0006032">
    <property type="term" value="P:chitin catabolic process"/>
    <property type="evidence" value="ECO:0007669"/>
    <property type="project" value="InterPro"/>
</dbReference>
<accession>A0A6J5L116</accession>
<dbReference type="PANTHER" id="PTHR34408:SF1">
    <property type="entry name" value="GLYCOSYL HYDROLASE FAMILY 19 DOMAIN-CONTAINING PROTEIN HI_1415"/>
    <property type="match status" value="1"/>
</dbReference>
<reference evidence="2" key="1">
    <citation type="submission" date="2020-04" db="EMBL/GenBank/DDBJ databases">
        <authorList>
            <person name="Chiriac C."/>
            <person name="Salcher M."/>
            <person name="Ghai R."/>
            <person name="Kavagutti S V."/>
        </authorList>
    </citation>
    <scope>NUCLEOTIDE SEQUENCE</scope>
</reference>
<gene>
    <name evidence="2" type="ORF">UFOVP102_11</name>
</gene>
<organism evidence="2">
    <name type="scientific">uncultured Caudovirales phage</name>
    <dbReference type="NCBI Taxonomy" id="2100421"/>
    <lineage>
        <taxon>Viruses</taxon>
        <taxon>Duplodnaviria</taxon>
        <taxon>Heunggongvirae</taxon>
        <taxon>Uroviricota</taxon>
        <taxon>Caudoviricetes</taxon>
        <taxon>Peduoviridae</taxon>
        <taxon>Maltschvirus</taxon>
        <taxon>Maltschvirus maltsch</taxon>
    </lineage>
</organism>
<sequence length="197" mass="22205">MVNADQLQKLHIDPSLVQVLNDTFQKWGISTPRQQAAFIAQCGHECGKFKILEENLNYAADRLMKIWPKRFPTLESAQPYHRNPKAIANKVYASRMGNRDEASGDGWRFRGSGWLQLTGHDNFFHAGKACGVDFVMNPDLVRTPQYAAMTAGWYWATHNCNALAETQDWIGLTKKINGGVIGLEDRVKHTNEALAVF</sequence>
<dbReference type="InterPro" id="IPR052354">
    <property type="entry name" value="Cell_Wall_Dynamics_Protein"/>
</dbReference>
<dbReference type="EMBL" id="LR796228">
    <property type="protein sequence ID" value="CAB4128031.1"/>
    <property type="molecule type" value="Genomic_DNA"/>
</dbReference>
<protein>
    <submittedName>
        <fullName evidence="2">COG3179 Predicted chitinase</fullName>
    </submittedName>
</protein>
<dbReference type="Pfam" id="PF00182">
    <property type="entry name" value="Glyco_hydro_19"/>
    <property type="match status" value="1"/>
</dbReference>
<dbReference type="PANTHER" id="PTHR34408">
    <property type="entry name" value="FAMILY PROTEIN, PUTATIVE-RELATED"/>
    <property type="match status" value="1"/>
</dbReference>
<proteinExistence type="predicted"/>
<name>A0A6J5L116_9CAUD</name>
<dbReference type="GO" id="GO:0004568">
    <property type="term" value="F:chitinase activity"/>
    <property type="evidence" value="ECO:0007669"/>
    <property type="project" value="InterPro"/>
</dbReference>